<sequence>MAGGVAAAQRHPPSARSGGRKGATAAARPSRGGKGGDALPSTRSGRRGGAVAADDVEAATPTFRRPDCGRGGGGGPVAADPRGNGGTVANLVDGDVDSL</sequence>
<organism evidence="2">
    <name type="scientific">Oryza sativa subsp. japonica</name>
    <name type="common">Rice</name>
    <dbReference type="NCBI Taxonomy" id="39947"/>
    <lineage>
        <taxon>Eukaryota</taxon>
        <taxon>Viridiplantae</taxon>
        <taxon>Streptophyta</taxon>
        <taxon>Embryophyta</taxon>
        <taxon>Tracheophyta</taxon>
        <taxon>Spermatophyta</taxon>
        <taxon>Magnoliopsida</taxon>
        <taxon>Liliopsida</taxon>
        <taxon>Poales</taxon>
        <taxon>Poaceae</taxon>
        <taxon>BOP clade</taxon>
        <taxon>Oryzoideae</taxon>
        <taxon>Oryzeae</taxon>
        <taxon>Oryzinae</taxon>
        <taxon>Oryza</taxon>
        <taxon>Oryza sativa</taxon>
    </lineage>
</organism>
<dbReference type="AlphaFoldDB" id="A3BXZ9"/>
<accession>A3BXZ9</accession>
<name>A3BXZ9_ORYSJ</name>
<reference evidence="2" key="2">
    <citation type="submission" date="2008-12" db="EMBL/GenBank/DDBJ databases">
        <title>Improved gene annotation of the rice (Oryza sativa) genomes.</title>
        <authorList>
            <person name="Wang J."/>
            <person name="Li R."/>
            <person name="Fan W."/>
            <person name="Huang Q."/>
            <person name="Zhang J."/>
            <person name="Zhou Y."/>
            <person name="Hu Y."/>
            <person name="Zi S."/>
            <person name="Li J."/>
            <person name="Ni P."/>
            <person name="Zheng H."/>
            <person name="Zhang Y."/>
            <person name="Zhao M."/>
            <person name="Hao Q."/>
            <person name="McDermott J."/>
            <person name="Samudrala R."/>
            <person name="Kristiansen K."/>
            <person name="Wong G.K.-S."/>
        </authorList>
    </citation>
    <scope>NUCLEOTIDE SEQUENCE</scope>
</reference>
<evidence type="ECO:0000313" key="2">
    <source>
        <dbReference type="EMBL" id="EAZ44438.1"/>
    </source>
</evidence>
<reference evidence="2" key="1">
    <citation type="journal article" date="2005" name="PLoS Biol.">
        <title>The genomes of Oryza sativa: a history of duplications.</title>
        <authorList>
            <person name="Yu J."/>
            <person name="Wang J."/>
            <person name="Lin W."/>
            <person name="Li S."/>
            <person name="Li H."/>
            <person name="Zhou J."/>
            <person name="Ni P."/>
            <person name="Dong W."/>
            <person name="Hu S."/>
            <person name="Zeng C."/>
            <person name="Zhang J."/>
            <person name="Zhang Y."/>
            <person name="Li R."/>
            <person name="Xu Z."/>
            <person name="Li S."/>
            <person name="Li X."/>
            <person name="Zheng H."/>
            <person name="Cong L."/>
            <person name="Lin L."/>
            <person name="Yin J."/>
            <person name="Geng J."/>
            <person name="Li G."/>
            <person name="Shi J."/>
            <person name="Liu J."/>
            <person name="Lv H."/>
            <person name="Li J."/>
            <person name="Wang J."/>
            <person name="Deng Y."/>
            <person name="Ran L."/>
            <person name="Shi X."/>
            <person name="Wang X."/>
            <person name="Wu Q."/>
            <person name="Li C."/>
            <person name="Ren X."/>
            <person name="Wang J."/>
            <person name="Wang X."/>
            <person name="Li D."/>
            <person name="Liu D."/>
            <person name="Zhang X."/>
            <person name="Ji Z."/>
            <person name="Zhao W."/>
            <person name="Sun Y."/>
            <person name="Zhang Z."/>
            <person name="Bao J."/>
            <person name="Han Y."/>
            <person name="Dong L."/>
            <person name="Ji J."/>
            <person name="Chen P."/>
            <person name="Wu S."/>
            <person name="Liu J."/>
            <person name="Xiao Y."/>
            <person name="Bu D."/>
            <person name="Tan J."/>
            <person name="Yang L."/>
            <person name="Ye C."/>
            <person name="Zhang J."/>
            <person name="Xu J."/>
            <person name="Zhou Y."/>
            <person name="Yu Y."/>
            <person name="Zhang B."/>
            <person name="Zhuang S."/>
            <person name="Wei H."/>
            <person name="Liu B."/>
            <person name="Lei M."/>
            <person name="Yu H."/>
            <person name="Li Y."/>
            <person name="Xu H."/>
            <person name="Wei S."/>
            <person name="He X."/>
            <person name="Fang L."/>
            <person name="Zhang Z."/>
            <person name="Zhang Y."/>
            <person name="Huang X."/>
            <person name="Su Z."/>
            <person name="Tong W."/>
            <person name="Li J."/>
            <person name="Tong Z."/>
            <person name="Li S."/>
            <person name="Ye J."/>
            <person name="Wang L."/>
            <person name="Fang L."/>
            <person name="Lei T."/>
            <person name="Chen C."/>
            <person name="Chen H."/>
            <person name="Xu Z."/>
            <person name="Li H."/>
            <person name="Huang H."/>
            <person name="Zhang F."/>
            <person name="Xu H."/>
            <person name="Li N."/>
            <person name="Zhao C."/>
            <person name="Li S."/>
            <person name="Dong L."/>
            <person name="Huang Y."/>
            <person name="Li L."/>
            <person name="Xi Y."/>
            <person name="Qi Q."/>
            <person name="Li W."/>
            <person name="Zhang B."/>
            <person name="Hu W."/>
            <person name="Zhang Y."/>
            <person name="Tian X."/>
            <person name="Jiao Y."/>
            <person name="Liang X."/>
            <person name="Jin J."/>
            <person name="Gao L."/>
            <person name="Zheng W."/>
            <person name="Hao B."/>
            <person name="Liu S."/>
            <person name="Wang W."/>
            <person name="Yuan L."/>
            <person name="Cao M."/>
            <person name="McDermott J."/>
            <person name="Samudrala R."/>
            <person name="Wang J."/>
            <person name="Wong G.K."/>
            <person name="Yang H."/>
        </authorList>
    </citation>
    <scope>NUCLEOTIDE SEQUENCE [LARGE SCALE GENOMIC DNA]</scope>
</reference>
<dbReference type="Proteomes" id="UP000007752">
    <property type="component" value="Chromosome 9"/>
</dbReference>
<protein>
    <submittedName>
        <fullName evidence="2">Uncharacterized protein</fullName>
    </submittedName>
</protein>
<dbReference type="EMBL" id="CM000146">
    <property type="protein sequence ID" value="EAZ44438.1"/>
    <property type="molecule type" value="Genomic_DNA"/>
</dbReference>
<proteinExistence type="predicted"/>
<evidence type="ECO:0000256" key="1">
    <source>
        <dbReference type="SAM" id="MobiDB-lite"/>
    </source>
</evidence>
<gene>
    <name evidence="2" type="ORF">OsJ_29051</name>
</gene>
<feature type="region of interest" description="Disordered" evidence="1">
    <location>
        <begin position="1"/>
        <end position="99"/>
    </location>
</feature>